<dbReference type="EMBL" id="LR746278">
    <property type="protein sequence ID" value="CAA7408793.1"/>
    <property type="molecule type" value="Genomic_DNA"/>
</dbReference>
<evidence type="ECO:0000313" key="2">
    <source>
        <dbReference type="EMBL" id="CAA7408793.1"/>
    </source>
</evidence>
<accession>A0A7I8JNL2</accession>
<name>A0A7I8JNL2_SPIIN</name>
<keyword evidence="3" id="KW-1185">Reference proteome</keyword>
<dbReference type="EMBL" id="LR743602">
    <property type="protein sequence ID" value="CAA2632472.1"/>
    <property type="molecule type" value="Genomic_DNA"/>
</dbReference>
<proteinExistence type="predicted"/>
<protein>
    <submittedName>
        <fullName evidence="1">Uncharacterized protein</fullName>
    </submittedName>
</protein>
<gene>
    <name evidence="1" type="ORF">SI7747_15018088</name>
    <name evidence="2" type="ORF">SI8410_15019471</name>
</gene>
<reference evidence="1" key="1">
    <citation type="submission" date="2019-12" db="EMBL/GenBank/DDBJ databases">
        <authorList>
            <person name="Scholz U."/>
            <person name="Mascher M."/>
            <person name="Fiebig A."/>
        </authorList>
    </citation>
    <scope>NUCLEOTIDE SEQUENCE</scope>
</reference>
<sequence length="51" mass="5838">MTTDDYIKMFKNITKELSCAGHSVDDALMIFAFLRRLSTSYIPFKSASMQI</sequence>
<dbReference type="AlphaFoldDB" id="A0A7I8JNL2"/>
<organism evidence="1">
    <name type="scientific">Spirodela intermedia</name>
    <name type="common">Intermediate duckweed</name>
    <dbReference type="NCBI Taxonomy" id="51605"/>
    <lineage>
        <taxon>Eukaryota</taxon>
        <taxon>Viridiplantae</taxon>
        <taxon>Streptophyta</taxon>
        <taxon>Embryophyta</taxon>
        <taxon>Tracheophyta</taxon>
        <taxon>Spermatophyta</taxon>
        <taxon>Magnoliopsida</taxon>
        <taxon>Liliopsida</taxon>
        <taxon>Araceae</taxon>
        <taxon>Lemnoideae</taxon>
        <taxon>Spirodela</taxon>
    </lineage>
</organism>
<evidence type="ECO:0000313" key="3">
    <source>
        <dbReference type="Proteomes" id="UP000663760"/>
    </source>
</evidence>
<evidence type="ECO:0000313" key="1">
    <source>
        <dbReference type="EMBL" id="CAA2632472.1"/>
    </source>
</evidence>
<dbReference type="Proteomes" id="UP000663760">
    <property type="component" value="Chromosome 15"/>
</dbReference>